<feature type="transmembrane region" description="Helical" evidence="2">
    <location>
        <begin position="257"/>
        <end position="278"/>
    </location>
</feature>
<reference evidence="3 4" key="1">
    <citation type="submission" date="2020-02" db="EMBL/GenBank/DDBJ databases">
        <authorList>
            <person name="Li X.-J."/>
            <person name="Han X.-M."/>
        </authorList>
    </citation>
    <scope>NUCLEOTIDE SEQUENCE [LARGE SCALE GENOMIC DNA]</scope>
    <source>
        <strain evidence="3 4">CCTCC AB 2017055</strain>
    </source>
</reference>
<feature type="compositionally biased region" description="Low complexity" evidence="1">
    <location>
        <begin position="322"/>
        <end position="332"/>
    </location>
</feature>
<feature type="transmembrane region" description="Helical" evidence="2">
    <location>
        <begin position="539"/>
        <end position="562"/>
    </location>
</feature>
<feature type="transmembrane region" description="Helical" evidence="2">
    <location>
        <begin position="366"/>
        <end position="385"/>
    </location>
</feature>
<keyword evidence="2" id="KW-0472">Membrane</keyword>
<proteinExistence type="predicted"/>
<feature type="transmembrane region" description="Helical" evidence="2">
    <location>
        <begin position="199"/>
        <end position="218"/>
    </location>
</feature>
<accession>A0A6L9S4V3</accession>
<feature type="region of interest" description="Disordered" evidence="1">
    <location>
        <begin position="286"/>
        <end position="332"/>
    </location>
</feature>
<feature type="transmembrane region" description="Helical" evidence="2">
    <location>
        <begin position="85"/>
        <end position="106"/>
    </location>
</feature>
<feature type="transmembrane region" description="Helical" evidence="2">
    <location>
        <begin position="159"/>
        <end position="178"/>
    </location>
</feature>
<feature type="compositionally biased region" description="Pro residues" evidence="1">
    <location>
        <begin position="310"/>
        <end position="321"/>
    </location>
</feature>
<evidence type="ECO:0000313" key="3">
    <source>
        <dbReference type="EMBL" id="NEE00067.1"/>
    </source>
</evidence>
<evidence type="ECO:0000256" key="1">
    <source>
        <dbReference type="SAM" id="MobiDB-lite"/>
    </source>
</evidence>
<dbReference type="EMBL" id="JAAGOA010000004">
    <property type="protein sequence ID" value="NEE00067.1"/>
    <property type="molecule type" value="Genomic_DNA"/>
</dbReference>
<feature type="transmembrane region" description="Helical" evidence="2">
    <location>
        <begin position="497"/>
        <end position="519"/>
    </location>
</feature>
<comment type="caution">
    <text evidence="3">The sequence shown here is derived from an EMBL/GenBank/DDBJ whole genome shotgun (WGS) entry which is preliminary data.</text>
</comment>
<feature type="region of interest" description="Disordered" evidence="1">
    <location>
        <begin position="1"/>
        <end position="21"/>
    </location>
</feature>
<sequence>MAADIPGLSRTRRDGGSPGAGPPGIAEIIRLFVALKLRLIGNSLKGSNARLVAGLIGAAAGVGAIGTGIYVTVQLRHADAADARLALILGGSLVVLAWFVLPVLIFGIDESIDPRRFILLPLPRRALLAGMLAAGFVGIPAAATLTVSLATLVTWARGILPVLYALPAAALTALLCVVASRTVTTALAGAFRSRRMRDLVSMAGMLVVVAALALQLSFTSMAQLASRDTMETIGDVLAWTPLGATWAAPYDAATGSAALGLARLLVAAATVGAMVAVWERTLRSSLENGGSPARTGRRASRKLGDAAPAKPAPADPAPADPAPGDVAPVGGVSLTSQVSPADQVSSGARVPGPAARRRLTPAWAGIVLRDTVTGAVAARVLHLWWRDPRQRVSLLIVPLLLFALIIGPVAFDLRNEALVLAVPGVGTLIGLLMLNHTAFDGTALWSHLAVALPGQVDRAGRALGTAVWAIPVIVLASIALCAVIGRPDLVPAAIGSSVSTVLVGLAFGSVSSVVIAFPAPPASANPFTTPSGGNVVVVLQQFAGGLIVGMLSLPVYVVLGLATWWRLELGWVLLVLGPAYGLVLLHVGNRLGGRYLDRNGPELLRRITPVRT</sequence>
<evidence type="ECO:0008006" key="5">
    <source>
        <dbReference type="Google" id="ProtNLM"/>
    </source>
</evidence>
<evidence type="ECO:0000256" key="2">
    <source>
        <dbReference type="SAM" id="Phobius"/>
    </source>
</evidence>
<evidence type="ECO:0000313" key="4">
    <source>
        <dbReference type="Proteomes" id="UP000475214"/>
    </source>
</evidence>
<dbReference type="RefSeq" id="WP_163735094.1">
    <property type="nucleotide sequence ID" value="NZ_JAAGOA010000004.1"/>
</dbReference>
<keyword evidence="2" id="KW-0812">Transmembrane</keyword>
<feature type="transmembrane region" description="Helical" evidence="2">
    <location>
        <begin position="569"/>
        <end position="588"/>
    </location>
</feature>
<organism evidence="3 4">
    <name type="scientific">Phytoactinopolyspora halotolerans</name>
    <dbReference type="NCBI Taxonomy" id="1981512"/>
    <lineage>
        <taxon>Bacteria</taxon>
        <taxon>Bacillati</taxon>
        <taxon>Actinomycetota</taxon>
        <taxon>Actinomycetes</taxon>
        <taxon>Jiangellales</taxon>
        <taxon>Jiangellaceae</taxon>
        <taxon>Phytoactinopolyspora</taxon>
    </lineage>
</organism>
<feature type="transmembrane region" description="Helical" evidence="2">
    <location>
        <begin position="51"/>
        <end position="73"/>
    </location>
</feature>
<dbReference type="AlphaFoldDB" id="A0A6L9S4V3"/>
<feature type="transmembrane region" description="Helical" evidence="2">
    <location>
        <begin position="418"/>
        <end position="439"/>
    </location>
</feature>
<protein>
    <recommendedName>
        <fullName evidence="5">Transporter</fullName>
    </recommendedName>
</protein>
<keyword evidence="2" id="KW-1133">Transmembrane helix</keyword>
<feature type="transmembrane region" description="Helical" evidence="2">
    <location>
        <begin position="391"/>
        <end position="411"/>
    </location>
</feature>
<feature type="transmembrane region" description="Helical" evidence="2">
    <location>
        <begin position="459"/>
        <end position="485"/>
    </location>
</feature>
<dbReference type="Proteomes" id="UP000475214">
    <property type="component" value="Unassembled WGS sequence"/>
</dbReference>
<gene>
    <name evidence="3" type="ORF">G1H10_07780</name>
</gene>
<feature type="transmembrane region" description="Helical" evidence="2">
    <location>
        <begin position="127"/>
        <end position="153"/>
    </location>
</feature>
<name>A0A6L9S4V3_9ACTN</name>
<keyword evidence="4" id="KW-1185">Reference proteome</keyword>